<dbReference type="InterPro" id="IPR013078">
    <property type="entry name" value="His_Pase_superF_clade-1"/>
</dbReference>
<protein>
    <submittedName>
        <fullName evidence="1">Broad specificity phosphatase PhoE</fullName>
    </submittedName>
</protein>
<comment type="caution">
    <text evidence="1">The sequence shown here is derived from an EMBL/GenBank/DDBJ whole genome shotgun (WGS) entry which is preliminary data.</text>
</comment>
<reference evidence="1 2" key="1">
    <citation type="submission" date="2020-08" db="EMBL/GenBank/DDBJ databases">
        <title>Sequencing the genomes of 1000 actinobacteria strains.</title>
        <authorList>
            <person name="Klenk H.-P."/>
        </authorList>
    </citation>
    <scope>NUCLEOTIDE SEQUENCE [LARGE SCALE GENOMIC DNA]</scope>
    <source>
        <strain evidence="1 2">DSM 45784</strain>
    </source>
</reference>
<dbReference type="Pfam" id="PF00300">
    <property type="entry name" value="His_Phos_1"/>
    <property type="match status" value="1"/>
</dbReference>
<evidence type="ECO:0000313" key="2">
    <source>
        <dbReference type="Proteomes" id="UP000542210"/>
    </source>
</evidence>
<dbReference type="Proteomes" id="UP000542210">
    <property type="component" value="Unassembled WGS sequence"/>
</dbReference>
<dbReference type="AlphaFoldDB" id="A0A7W7G8G8"/>
<dbReference type="InterPro" id="IPR050275">
    <property type="entry name" value="PGM_Phosphatase"/>
</dbReference>
<sequence>MTARIVLLSHGPTGALRRAAFPLDEELEPQGVRQVADAAPLFAGLAPRVLCGPSLRCLRTAEGLGLTAEVDDGLRDLDAGRWAGRTLAEVQAEHPEEFVAWLTDPGAAPHGGESVAALIGRVAGWLAARHGDGRLLAVTHPAVVRAAVVHAMGAAPGAFWSVDVPPLGHVTLTSDGRRWHLRLPAAGRVA</sequence>
<dbReference type="InterPro" id="IPR029033">
    <property type="entry name" value="His_PPase_superfam"/>
</dbReference>
<dbReference type="SUPFAM" id="SSF53254">
    <property type="entry name" value="Phosphoglycerate mutase-like"/>
    <property type="match status" value="1"/>
</dbReference>
<evidence type="ECO:0000313" key="1">
    <source>
        <dbReference type="EMBL" id="MBB4701768.1"/>
    </source>
</evidence>
<keyword evidence="2" id="KW-1185">Reference proteome</keyword>
<dbReference type="GO" id="GO:0016791">
    <property type="term" value="F:phosphatase activity"/>
    <property type="evidence" value="ECO:0007669"/>
    <property type="project" value="TreeGrafter"/>
</dbReference>
<proteinExistence type="predicted"/>
<dbReference type="SMART" id="SM00855">
    <property type="entry name" value="PGAM"/>
    <property type="match status" value="1"/>
</dbReference>
<dbReference type="RefSeq" id="WP_184881059.1">
    <property type="nucleotide sequence ID" value="NZ_BOOV01000007.1"/>
</dbReference>
<dbReference type="PANTHER" id="PTHR48100">
    <property type="entry name" value="BROAD-SPECIFICITY PHOSPHATASE YOR283W-RELATED"/>
    <property type="match status" value="1"/>
</dbReference>
<accession>A0A7W7G8G8</accession>
<dbReference type="PANTHER" id="PTHR48100:SF10">
    <property type="entry name" value="2-CARBOXY-D-ARABINITOL-1-PHOSPHATASE-RELATED"/>
    <property type="match status" value="1"/>
</dbReference>
<name>A0A7W7G8G8_9ACTN</name>
<dbReference type="EMBL" id="JACHND010000001">
    <property type="protein sequence ID" value="MBB4701768.1"/>
    <property type="molecule type" value="Genomic_DNA"/>
</dbReference>
<dbReference type="Gene3D" id="3.40.50.1240">
    <property type="entry name" value="Phosphoglycerate mutase-like"/>
    <property type="match status" value="1"/>
</dbReference>
<gene>
    <name evidence="1" type="ORF">BJ982_003312</name>
</gene>
<organism evidence="1 2">
    <name type="scientific">Sphaerisporangium siamense</name>
    <dbReference type="NCBI Taxonomy" id="795645"/>
    <lineage>
        <taxon>Bacteria</taxon>
        <taxon>Bacillati</taxon>
        <taxon>Actinomycetota</taxon>
        <taxon>Actinomycetes</taxon>
        <taxon>Streptosporangiales</taxon>
        <taxon>Streptosporangiaceae</taxon>
        <taxon>Sphaerisporangium</taxon>
    </lineage>
</organism>